<dbReference type="FunFam" id="3.90.79.10:FF:000006">
    <property type="entry name" value="ADP compounds hydrolase NudE"/>
    <property type="match status" value="1"/>
</dbReference>
<name>A0A3B1ALQ4_9ZZZZ</name>
<dbReference type="Pfam" id="PF00293">
    <property type="entry name" value="NUDIX"/>
    <property type="match status" value="1"/>
</dbReference>
<dbReference type="CDD" id="cd24156">
    <property type="entry name" value="NUDIX_ADPRase_NudE"/>
    <property type="match status" value="1"/>
</dbReference>
<dbReference type="Gene3D" id="3.90.79.10">
    <property type="entry name" value="Nucleoside Triphosphate Pyrophosphohydrolase"/>
    <property type="match status" value="1"/>
</dbReference>
<reference evidence="3" key="1">
    <citation type="submission" date="2018-06" db="EMBL/GenBank/DDBJ databases">
        <authorList>
            <person name="Zhirakovskaya E."/>
        </authorList>
    </citation>
    <scope>NUCLEOTIDE SEQUENCE</scope>
</reference>
<dbReference type="PANTHER" id="PTHR11839">
    <property type="entry name" value="UDP/ADP-SUGAR PYROPHOSPHATASE"/>
    <property type="match status" value="1"/>
</dbReference>
<dbReference type="InterPro" id="IPR000086">
    <property type="entry name" value="NUDIX_hydrolase_dom"/>
</dbReference>
<dbReference type="PANTHER" id="PTHR11839:SF12">
    <property type="entry name" value="ADP COMPOUNDS HYDROLASE NUDE"/>
    <property type="match status" value="1"/>
</dbReference>
<dbReference type="PROSITE" id="PS51462">
    <property type="entry name" value="NUDIX"/>
    <property type="match status" value="1"/>
</dbReference>
<accession>A0A3B1ALQ4</accession>
<dbReference type="GO" id="GO:0005829">
    <property type="term" value="C:cytosol"/>
    <property type="evidence" value="ECO:0007669"/>
    <property type="project" value="TreeGrafter"/>
</dbReference>
<gene>
    <name evidence="3" type="ORF">MNBD_GAMMA22-954</name>
</gene>
<dbReference type="InterPro" id="IPR015797">
    <property type="entry name" value="NUDIX_hydrolase-like_dom_sf"/>
</dbReference>
<feature type="domain" description="Nudix hydrolase" evidence="2">
    <location>
        <begin position="45"/>
        <end position="180"/>
    </location>
</feature>
<dbReference type="EC" id="3.6.1.-" evidence="3"/>
<evidence type="ECO:0000313" key="3">
    <source>
        <dbReference type="EMBL" id="VAX00913.1"/>
    </source>
</evidence>
<dbReference type="PROSITE" id="PS00893">
    <property type="entry name" value="NUDIX_BOX"/>
    <property type="match status" value="1"/>
</dbReference>
<keyword evidence="1 3" id="KW-0378">Hydrolase</keyword>
<sequence length="186" mass="20917">MLKLVDMHKLPKIINTNTLAQTRFFCVEGVDLEFSNGARVSYERLNTKGNAAVLIVTMLDSDTVLLIREYAGGVHRYEVCCPKGKIEVDEDILQAANREIKEEVGYGAHQLEFIKSMTSGPGYSNHTTHIVLASDLYKERLPGDEPEALEVVSWKLSELETLIQQHDVTEARTIAALFIVRDKLKK</sequence>
<proteinExistence type="predicted"/>
<organism evidence="3">
    <name type="scientific">hydrothermal vent metagenome</name>
    <dbReference type="NCBI Taxonomy" id="652676"/>
    <lineage>
        <taxon>unclassified sequences</taxon>
        <taxon>metagenomes</taxon>
        <taxon>ecological metagenomes</taxon>
    </lineage>
</organism>
<protein>
    <submittedName>
        <fullName evidence="3">ADP compounds hydrolase NudE</fullName>
        <ecNumber evidence="3">3.6.1.-</ecNumber>
    </submittedName>
</protein>
<dbReference type="NCBIfam" id="NF008736">
    <property type="entry name" value="PRK11762.1"/>
    <property type="match status" value="1"/>
</dbReference>
<evidence type="ECO:0000259" key="2">
    <source>
        <dbReference type="PROSITE" id="PS51462"/>
    </source>
</evidence>
<dbReference type="GO" id="GO:0019693">
    <property type="term" value="P:ribose phosphate metabolic process"/>
    <property type="evidence" value="ECO:0007669"/>
    <property type="project" value="TreeGrafter"/>
</dbReference>
<dbReference type="SUPFAM" id="SSF55811">
    <property type="entry name" value="Nudix"/>
    <property type="match status" value="1"/>
</dbReference>
<dbReference type="InterPro" id="IPR020084">
    <property type="entry name" value="NUDIX_hydrolase_CS"/>
</dbReference>
<evidence type="ECO:0000256" key="1">
    <source>
        <dbReference type="ARBA" id="ARBA00022801"/>
    </source>
</evidence>
<dbReference type="EMBL" id="UOFS01000046">
    <property type="protein sequence ID" value="VAX00913.1"/>
    <property type="molecule type" value="Genomic_DNA"/>
</dbReference>
<dbReference type="AlphaFoldDB" id="A0A3B1ALQ4"/>
<dbReference type="GO" id="GO:0006753">
    <property type="term" value="P:nucleoside phosphate metabolic process"/>
    <property type="evidence" value="ECO:0007669"/>
    <property type="project" value="TreeGrafter"/>
</dbReference>
<dbReference type="GO" id="GO:0019144">
    <property type="term" value="F:ADP-sugar diphosphatase activity"/>
    <property type="evidence" value="ECO:0007669"/>
    <property type="project" value="TreeGrafter"/>
</dbReference>